<evidence type="ECO:0000313" key="2">
    <source>
        <dbReference type="EMBL" id="QIV79672.1"/>
    </source>
</evidence>
<gene>
    <name evidence="2" type="ORF">EXE63_01130</name>
</gene>
<feature type="compositionally biased region" description="Pro residues" evidence="1">
    <location>
        <begin position="57"/>
        <end position="68"/>
    </location>
</feature>
<evidence type="ECO:0000313" key="3">
    <source>
        <dbReference type="Proteomes" id="UP000501849"/>
    </source>
</evidence>
<dbReference type="KEGG" id="mfre:EXE63_01130"/>
<proteinExistence type="predicted"/>
<dbReference type="Gene3D" id="1.10.10.2910">
    <property type="match status" value="1"/>
</dbReference>
<dbReference type="EMBL" id="CP038797">
    <property type="protein sequence ID" value="QIV79672.1"/>
    <property type="molecule type" value="Genomic_DNA"/>
</dbReference>
<evidence type="ECO:0000256" key="1">
    <source>
        <dbReference type="SAM" id="MobiDB-lite"/>
    </source>
</evidence>
<evidence type="ECO:0008006" key="4">
    <source>
        <dbReference type="Google" id="ProtNLM"/>
    </source>
</evidence>
<dbReference type="RefSeq" id="WP_168140454.1">
    <property type="nucleotide sequence ID" value="NZ_CP038797.1"/>
</dbReference>
<name>A0A6H0RWM1_9MYCO</name>
<accession>A0A6H0RWM1</accession>
<protein>
    <recommendedName>
        <fullName evidence="4">IrrE N-terminal-like domain-containing protein</fullName>
    </recommendedName>
</protein>
<organism evidence="2 3">
    <name type="scientific">Mycolicibacterium frederiksbergense</name>
    <dbReference type="NCBI Taxonomy" id="117567"/>
    <lineage>
        <taxon>Bacteria</taxon>
        <taxon>Bacillati</taxon>
        <taxon>Actinomycetota</taxon>
        <taxon>Actinomycetes</taxon>
        <taxon>Mycobacteriales</taxon>
        <taxon>Mycobacteriaceae</taxon>
        <taxon>Mycolicibacterium</taxon>
    </lineage>
</organism>
<keyword evidence="3" id="KW-1185">Reference proteome</keyword>
<geneLocation type="plasmid" evidence="2 3">
    <name>unnamed1</name>
</geneLocation>
<dbReference type="AlphaFoldDB" id="A0A6H0RWM1"/>
<dbReference type="Proteomes" id="UP000501849">
    <property type="component" value="Plasmid unnamed1"/>
</dbReference>
<keyword evidence="2" id="KW-0614">Plasmid</keyword>
<feature type="region of interest" description="Disordered" evidence="1">
    <location>
        <begin position="52"/>
        <end position="76"/>
    </location>
</feature>
<reference evidence="2 3" key="1">
    <citation type="submission" date="2019-04" db="EMBL/GenBank/DDBJ databases">
        <title>Draft, Whole-Genome Sequence of the Anthracene-degrading Mycobacterium frederiksbergense LB501T, Isolated from a Polycyclic Aromatic Hydrocarbon (PAH)-Contaminated Soil.</title>
        <authorList>
            <person name="Augelletti F."/>
        </authorList>
    </citation>
    <scope>NUCLEOTIDE SEQUENCE [LARGE SCALE GENOMIC DNA]</scope>
    <source>
        <strain evidence="2 3">LB 501T</strain>
        <plasmid evidence="2 3">unnamed1</plasmid>
    </source>
</reference>
<sequence length="365" mass="39941">MCRATTDPGGPRRCSGDTRLAYSHSAHSVEVLEEAESVLQAALADAGYPAAAAAHPPAAPPAEPPPTTAPAAATPKTVSFADKTTRVEDFRREIDTAIANLNTAEQWQDWLQYAAQFHSYSLGNQLLIRMQRPDATFVGGMKKVWNKKFNRSLIAGCKAIWVRAPIIKKRKKDDGTEEEVVTGWLGVPVYDVSDTTGPPVPQRPEITYTRETGVAPPEMHAELEKQINAHGYTVERVELPEDGPEAYTQDKPTKKVVVSTRHSDAHAAVCLAHELAHIQMGHMERHHEYHSGPDGQRPTMEVEAESVAYVIARHYGLKPGGSSFAYIDGWAKGDPKKVQQTAERVNKACNKIIGQFPQAAPAVMT</sequence>